<evidence type="ECO:0000313" key="4">
    <source>
        <dbReference type="EMBL" id="KFE71125.1"/>
    </source>
</evidence>
<keyword evidence="2" id="KW-0472">Membrane</keyword>
<dbReference type="OrthoDB" id="345221at2"/>
<evidence type="ECO:0000313" key="5">
    <source>
        <dbReference type="Proteomes" id="UP000028725"/>
    </source>
</evidence>
<dbReference type="Proteomes" id="UP000028725">
    <property type="component" value="Unassembled WGS sequence"/>
</dbReference>
<feature type="transmembrane region" description="Helical" evidence="2">
    <location>
        <begin position="6"/>
        <end position="27"/>
    </location>
</feature>
<evidence type="ECO:0000256" key="2">
    <source>
        <dbReference type="SAM" id="Phobius"/>
    </source>
</evidence>
<dbReference type="STRING" id="394096.DB31_3255"/>
<feature type="transmembrane region" description="Helical" evidence="2">
    <location>
        <begin position="142"/>
        <end position="163"/>
    </location>
</feature>
<organism evidence="4 5">
    <name type="scientific">Hyalangium minutum</name>
    <dbReference type="NCBI Taxonomy" id="394096"/>
    <lineage>
        <taxon>Bacteria</taxon>
        <taxon>Pseudomonadati</taxon>
        <taxon>Myxococcota</taxon>
        <taxon>Myxococcia</taxon>
        <taxon>Myxococcales</taxon>
        <taxon>Cystobacterineae</taxon>
        <taxon>Archangiaceae</taxon>
        <taxon>Hyalangium</taxon>
    </lineage>
</organism>
<keyword evidence="5" id="KW-1185">Reference proteome</keyword>
<evidence type="ECO:0000256" key="1">
    <source>
        <dbReference type="SAM" id="MobiDB-lite"/>
    </source>
</evidence>
<name>A0A085WTW2_9BACT</name>
<keyword evidence="2" id="KW-0812">Transmembrane</keyword>
<feature type="region of interest" description="Disordered" evidence="1">
    <location>
        <begin position="42"/>
        <end position="64"/>
    </location>
</feature>
<sequence length="166" mass="18533">MSLIWMLIHFFCAVFAAVGVGLLVAGLRDAWKSSRTQKWPRAQGTVVSTEELQHQRPVPEESGGGTRIHYEARIHYEYSVGRVHIGSTVVRLGPTETSNEKQVQATLARYLPGQTVQVAYNPQDPTESVLETGLHPLDFTRAIIGVIFLVLAVSMEFIARWFAAWL</sequence>
<dbReference type="RefSeq" id="WP_044182681.1">
    <property type="nucleotide sequence ID" value="NZ_JMCB01000002.1"/>
</dbReference>
<dbReference type="EMBL" id="JMCB01000002">
    <property type="protein sequence ID" value="KFE71125.1"/>
    <property type="molecule type" value="Genomic_DNA"/>
</dbReference>
<dbReference type="AlphaFoldDB" id="A0A085WTW2"/>
<gene>
    <name evidence="4" type="ORF">DB31_3255</name>
</gene>
<feature type="domain" description="DUF3592" evidence="3">
    <location>
        <begin position="42"/>
        <end position="135"/>
    </location>
</feature>
<dbReference type="Pfam" id="PF12158">
    <property type="entry name" value="DUF3592"/>
    <property type="match status" value="1"/>
</dbReference>
<comment type="caution">
    <text evidence="4">The sequence shown here is derived from an EMBL/GenBank/DDBJ whole genome shotgun (WGS) entry which is preliminary data.</text>
</comment>
<evidence type="ECO:0000259" key="3">
    <source>
        <dbReference type="Pfam" id="PF12158"/>
    </source>
</evidence>
<dbReference type="InterPro" id="IPR021994">
    <property type="entry name" value="DUF3592"/>
</dbReference>
<protein>
    <recommendedName>
        <fullName evidence="3">DUF3592 domain-containing protein</fullName>
    </recommendedName>
</protein>
<reference evidence="4 5" key="1">
    <citation type="submission" date="2014-04" db="EMBL/GenBank/DDBJ databases">
        <title>Genome assembly of Hyalangium minutum DSM 14724.</title>
        <authorList>
            <person name="Sharma G."/>
            <person name="Subramanian S."/>
        </authorList>
    </citation>
    <scope>NUCLEOTIDE SEQUENCE [LARGE SCALE GENOMIC DNA]</scope>
    <source>
        <strain evidence="4 5">DSM 14724</strain>
    </source>
</reference>
<keyword evidence="2" id="KW-1133">Transmembrane helix</keyword>
<accession>A0A085WTW2</accession>
<proteinExistence type="predicted"/>